<keyword evidence="4 7" id="KW-0812">Transmembrane</keyword>
<organism evidence="10 11">
    <name type="scientific">Diaporthe australafricana</name>
    <dbReference type="NCBI Taxonomy" id="127596"/>
    <lineage>
        <taxon>Eukaryota</taxon>
        <taxon>Fungi</taxon>
        <taxon>Dikarya</taxon>
        <taxon>Ascomycota</taxon>
        <taxon>Pezizomycotina</taxon>
        <taxon>Sordariomycetes</taxon>
        <taxon>Sordariomycetidae</taxon>
        <taxon>Diaporthales</taxon>
        <taxon>Diaporthaceae</taxon>
        <taxon>Diaporthe</taxon>
    </lineage>
</organism>
<evidence type="ECO:0000256" key="9">
    <source>
        <dbReference type="SAM" id="Phobius"/>
    </source>
</evidence>
<keyword evidence="5 9" id="KW-1133">Transmembrane helix</keyword>
<feature type="transmembrane region" description="Helical" evidence="9">
    <location>
        <begin position="91"/>
        <end position="110"/>
    </location>
</feature>
<keyword evidence="11" id="KW-1185">Reference proteome</keyword>
<evidence type="ECO:0000256" key="2">
    <source>
        <dbReference type="ARBA" id="ARBA00006175"/>
    </source>
</evidence>
<evidence type="ECO:0000256" key="8">
    <source>
        <dbReference type="SAM" id="MobiDB-lite"/>
    </source>
</evidence>
<dbReference type="PANTHER" id="PTHR43829:SF9">
    <property type="entry name" value="AQUAPORIN-9"/>
    <property type="match status" value="1"/>
</dbReference>
<evidence type="ECO:0000256" key="7">
    <source>
        <dbReference type="RuleBase" id="RU000477"/>
    </source>
</evidence>
<dbReference type="PRINTS" id="PR00783">
    <property type="entry name" value="MINTRINSICP"/>
</dbReference>
<proteinExistence type="inferred from homology"/>
<comment type="subcellular location">
    <subcellularLocation>
        <location evidence="1">Membrane</location>
        <topology evidence="1">Multi-pass membrane protein</topology>
    </subcellularLocation>
</comment>
<keyword evidence="6 9" id="KW-0472">Membrane</keyword>
<dbReference type="EMBL" id="JAWRVE010000018">
    <property type="protein sequence ID" value="KAL1875773.1"/>
    <property type="molecule type" value="Genomic_DNA"/>
</dbReference>
<feature type="transmembrane region" description="Helical" evidence="9">
    <location>
        <begin position="62"/>
        <end position="79"/>
    </location>
</feature>
<protein>
    <submittedName>
        <fullName evidence="10">Glycerol channel</fullName>
    </submittedName>
</protein>
<evidence type="ECO:0000313" key="10">
    <source>
        <dbReference type="EMBL" id="KAL1875773.1"/>
    </source>
</evidence>
<feature type="region of interest" description="Disordered" evidence="8">
    <location>
        <begin position="201"/>
        <end position="343"/>
    </location>
</feature>
<feature type="compositionally biased region" description="Basic and acidic residues" evidence="8">
    <location>
        <begin position="279"/>
        <end position="290"/>
    </location>
</feature>
<gene>
    <name evidence="10" type="primary">FPS1_1</name>
    <name evidence="10" type="ORF">Daus18300_002964</name>
</gene>
<keyword evidence="3 7" id="KW-0813">Transport</keyword>
<dbReference type="InterPro" id="IPR000425">
    <property type="entry name" value="MIP"/>
</dbReference>
<evidence type="ECO:0000256" key="1">
    <source>
        <dbReference type="ARBA" id="ARBA00004141"/>
    </source>
</evidence>
<reference evidence="10 11" key="1">
    <citation type="journal article" date="2024" name="IMA Fungus">
        <title>IMA Genome - F19 : A genome assembly and annotation guide to empower mycologists, including annotated draft genome sequences of Ceratocystis pirilliformis, Diaporthe australafricana, Fusarium ophioides, Paecilomyces lecythidis, and Sporothrix stenoceras.</title>
        <authorList>
            <person name="Aylward J."/>
            <person name="Wilson A.M."/>
            <person name="Visagie C.M."/>
            <person name="Spraker J."/>
            <person name="Barnes I."/>
            <person name="Buitendag C."/>
            <person name="Ceriani C."/>
            <person name="Del Mar Angel L."/>
            <person name="du Plessis D."/>
            <person name="Fuchs T."/>
            <person name="Gasser K."/>
            <person name="Kramer D."/>
            <person name="Li W."/>
            <person name="Munsamy K."/>
            <person name="Piso A."/>
            <person name="Price J.L."/>
            <person name="Sonnekus B."/>
            <person name="Thomas C."/>
            <person name="van der Nest A."/>
            <person name="van Dijk A."/>
            <person name="van Heerden A."/>
            <person name="van Vuuren N."/>
            <person name="Yilmaz N."/>
            <person name="Duong T.A."/>
            <person name="van der Merwe N.A."/>
            <person name="Wingfield M.J."/>
            <person name="Wingfield B.D."/>
        </authorList>
    </citation>
    <scope>NUCLEOTIDE SEQUENCE [LARGE SCALE GENOMIC DNA]</scope>
    <source>
        <strain evidence="10 11">CMW 18300</strain>
    </source>
</reference>
<dbReference type="PANTHER" id="PTHR43829">
    <property type="entry name" value="AQUAPORIN OR AQUAGLYCEROPORIN RELATED"/>
    <property type="match status" value="1"/>
</dbReference>
<name>A0ABR3XJH0_9PEZI</name>
<comment type="similarity">
    <text evidence="2 7">Belongs to the MIP/aquaporin (TC 1.A.8) family.</text>
</comment>
<dbReference type="InterPro" id="IPR050363">
    <property type="entry name" value="MIP/Aquaporin"/>
</dbReference>
<evidence type="ECO:0000256" key="3">
    <source>
        <dbReference type="ARBA" id="ARBA00022448"/>
    </source>
</evidence>
<dbReference type="Gene3D" id="1.20.1080.10">
    <property type="entry name" value="Glycerol uptake facilitator protein"/>
    <property type="match status" value="1"/>
</dbReference>
<feature type="compositionally biased region" description="Basic and acidic residues" evidence="8">
    <location>
        <begin position="205"/>
        <end position="218"/>
    </location>
</feature>
<feature type="transmembrane region" description="Helical" evidence="9">
    <location>
        <begin position="142"/>
        <end position="165"/>
    </location>
</feature>
<evidence type="ECO:0000313" key="11">
    <source>
        <dbReference type="Proteomes" id="UP001583177"/>
    </source>
</evidence>
<evidence type="ECO:0000256" key="5">
    <source>
        <dbReference type="ARBA" id="ARBA00022989"/>
    </source>
</evidence>
<dbReference type="InterPro" id="IPR023271">
    <property type="entry name" value="Aquaporin-like"/>
</dbReference>
<accession>A0ABR3XJH0</accession>
<feature type="compositionally biased region" description="Polar residues" evidence="8">
    <location>
        <begin position="267"/>
        <end position="277"/>
    </location>
</feature>
<evidence type="ECO:0000256" key="6">
    <source>
        <dbReference type="ARBA" id="ARBA00023136"/>
    </source>
</evidence>
<evidence type="ECO:0000256" key="4">
    <source>
        <dbReference type="ARBA" id="ARBA00022692"/>
    </source>
</evidence>
<sequence>MLLGGSVTAVTMVSRHDIRHLHISAIDQYEGHAIRTIPPSSTTSAKIFCQFPQPFVPLGSQIFSEFIANFFTTFLILSVRDENGADLKGGGFFIIAFFWLNFIVMAAFGWETGSPINPARDLMGRTWLAILGYENAWSAYNYYFWIPTFVPFIACFFGALTYDIFIYTGDSPINNGAWSYGNFRNGIAQCGNYILAKFGKGPRSHQSDEESLSHEQRENNLTSTSFAEKKQHVSEVDGEQNKGVSSGYESQDNRKAGFQGGSWESAPENTQNHTGQRSRGHEEGHDDNSRETQQPDNDTETQREAPDQSFDGTVGKETGYDDPKADTGEKGGKEDFDEHGNET</sequence>
<dbReference type="Proteomes" id="UP001583177">
    <property type="component" value="Unassembled WGS sequence"/>
</dbReference>
<dbReference type="SUPFAM" id="SSF81338">
    <property type="entry name" value="Aquaporin-like"/>
    <property type="match status" value="1"/>
</dbReference>
<comment type="caution">
    <text evidence="10">The sequence shown here is derived from an EMBL/GenBank/DDBJ whole genome shotgun (WGS) entry which is preliminary data.</text>
</comment>
<feature type="compositionally biased region" description="Basic and acidic residues" evidence="8">
    <location>
        <begin position="318"/>
        <end position="343"/>
    </location>
</feature>
<dbReference type="Pfam" id="PF00230">
    <property type="entry name" value="MIP"/>
    <property type="match status" value="1"/>
</dbReference>